<evidence type="ECO:0000313" key="4">
    <source>
        <dbReference type="Proteomes" id="UP000368474"/>
    </source>
</evidence>
<keyword evidence="4" id="KW-1185">Reference proteome</keyword>
<proteinExistence type="predicted"/>
<dbReference type="InterPro" id="IPR013429">
    <property type="entry name" value="Regulatory_FmdB_Zinc_ribbon"/>
</dbReference>
<protein>
    <submittedName>
        <fullName evidence="3">FmdB family transcriptional regulator</fullName>
    </submittedName>
</protein>
<evidence type="ECO:0000256" key="1">
    <source>
        <dbReference type="SAM" id="MobiDB-lite"/>
    </source>
</evidence>
<dbReference type="AlphaFoldDB" id="A0A5E4TSI7"/>
<gene>
    <name evidence="3" type="ORF">PMO31116_01575</name>
</gene>
<dbReference type="EMBL" id="CABPSD010000003">
    <property type="protein sequence ID" value="VVD90531.1"/>
    <property type="molecule type" value="Genomic_DNA"/>
</dbReference>
<name>A0A5E4TSI7_9BURK</name>
<dbReference type="RefSeq" id="WP_150566211.1">
    <property type="nucleotide sequence ID" value="NZ_CABPSD010000003.1"/>
</dbReference>
<dbReference type="SMART" id="SM00834">
    <property type="entry name" value="CxxC_CXXC_SSSS"/>
    <property type="match status" value="1"/>
</dbReference>
<sequence>MPIYDFECADCGPFVVMRRIADRDAACHCPDCGNEGTRVVTAPSLALMGSASRAAHATNERAANAPRQSRDGPAPHHRPGCSCCSGAKATLAGAGKDAPGGLKRPGGRPWMISH</sequence>
<dbReference type="Pfam" id="PF09723">
    <property type="entry name" value="Zn_ribbon_8"/>
    <property type="match status" value="1"/>
</dbReference>
<reference evidence="3 4" key="1">
    <citation type="submission" date="2019-08" db="EMBL/GenBank/DDBJ databases">
        <authorList>
            <person name="Peeters C."/>
        </authorList>
    </citation>
    <scope>NUCLEOTIDE SEQUENCE [LARGE SCALE GENOMIC DNA]</scope>
    <source>
        <strain evidence="3 4">LMG 31116</strain>
    </source>
</reference>
<dbReference type="Proteomes" id="UP000368474">
    <property type="component" value="Unassembled WGS sequence"/>
</dbReference>
<feature type="region of interest" description="Disordered" evidence="1">
    <location>
        <begin position="50"/>
        <end position="79"/>
    </location>
</feature>
<evidence type="ECO:0000259" key="2">
    <source>
        <dbReference type="SMART" id="SM00834"/>
    </source>
</evidence>
<feature type="compositionally biased region" description="Low complexity" evidence="1">
    <location>
        <begin position="51"/>
        <end position="65"/>
    </location>
</feature>
<organism evidence="3 4">
    <name type="scientific">Pandoraea morbifera</name>
    <dbReference type="NCBI Taxonomy" id="2508300"/>
    <lineage>
        <taxon>Bacteria</taxon>
        <taxon>Pseudomonadati</taxon>
        <taxon>Pseudomonadota</taxon>
        <taxon>Betaproteobacteria</taxon>
        <taxon>Burkholderiales</taxon>
        <taxon>Burkholderiaceae</taxon>
        <taxon>Pandoraea</taxon>
    </lineage>
</organism>
<evidence type="ECO:0000313" key="3">
    <source>
        <dbReference type="EMBL" id="VVD90531.1"/>
    </source>
</evidence>
<dbReference type="NCBIfam" id="TIGR02605">
    <property type="entry name" value="CxxC_CxxC_SSSS"/>
    <property type="match status" value="1"/>
</dbReference>
<feature type="region of interest" description="Disordered" evidence="1">
    <location>
        <begin position="93"/>
        <end position="114"/>
    </location>
</feature>
<feature type="domain" description="Putative regulatory protein FmdB zinc ribbon" evidence="2">
    <location>
        <begin position="1"/>
        <end position="41"/>
    </location>
</feature>
<accession>A0A5E4TSI7</accession>